<dbReference type="PROSITE" id="PS01124">
    <property type="entry name" value="HTH_ARAC_FAMILY_2"/>
    <property type="match status" value="1"/>
</dbReference>
<evidence type="ECO:0000256" key="2">
    <source>
        <dbReference type="ARBA" id="ARBA00023125"/>
    </source>
</evidence>
<keyword evidence="2" id="KW-0238">DNA-binding</keyword>
<dbReference type="eggNOG" id="COG2207">
    <property type="taxonomic scope" value="Bacteria"/>
</dbReference>
<keyword evidence="3" id="KW-0804">Transcription</keyword>
<evidence type="ECO:0000313" key="5">
    <source>
        <dbReference type="EMBL" id="ACL44773.1"/>
    </source>
</evidence>
<dbReference type="PROSITE" id="PS00041">
    <property type="entry name" value="HTH_ARAC_FAMILY_1"/>
    <property type="match status" value="1"/>
</dbReference>
<dbReference type="PANTHER" id="PTHR47893">
    <property type="entry name" value="REGULATORY PROTEIN PCHR"/>
    <property type="match status" value="1"/>
</dbReference>
<dbReference type="InterPro" id="IPR020449">
    <property type="entry name" value="Tscrpt_reg_AraC-type_HTH"/>
</dbReference>
<dbReference type="STRING" id="395961.Cyan7425_2415"/>
<dbReference type="Gene3D" id="1.10.10.60">
    <property type="entry name" value="Homeodomain-like"/>
    <property type="match status" value="1"/>
</dbReference>
<dbReference type="HOGENOM" id="CLU_052345_4_1_3"/>
<dbReference type="InterPro" id="IPR053142">
    <property type="entry name" value="PchR_regulatory_protein"/>
</dbReference>
<sequence length="368" mass="41747">MTLTLSEHEFDQLWATVKPQDRSLGCDQFEQWLPYPKKLGTGYKRLIQLREGLELIIHDYCLRDHLQVEFTAETNAAETGQPATGMTSDIEIGFYLQGWGRYCQTHAIRAGQNFLFVGADAGEGLLELPGRERILKIDLHVHPQHFSTWTTQLWDALVQAEQDSFNSSGSAGFCQFDHTTPAMDLLLHQILQCPYQGVTEKLYLESKVLELMVLRLHQLGSNNPGRTASRLDKSNCSRLIHPDDVQRIHQAKQILLNNLNNPPSLLALARQVGLNDCTLKRGFRQVLGTTTFGYVHEQRMHWARKLLEQQRMSVKEVAHTVGYLNPSQFTAAFKRTYGITPSSCLRNSLEQQFLRMATPDLGNRSVSG</sequence>
<dbReference type="GO" id="GO:0003700">
    <property type="term" value="F:DNA-binding transcription factor activity"/>
    <property type="evidence" value="ECO:0007669"/>
    <property type="project" value="InterPro"/>
</dbReference>
<accession>B8HX82</accession>
<dbReference type="KEGG" id="cyn:Cyan7425_2415"/>
<keyword evidence="1" id="KW-0805">Transcription regulation</keyword>
<dbReference type="OrthoDB" id="516574at2"/>
<protein>
    <submittedName>
        <fullName evidence="5">Transcriptional regulator, AraC family</fullName>
    </submittedName>
</protein>
<dbReference type="InterPro" id="IPR018060">
    <property type="entry name" value="HTH_AraC"/>
</dbReference>
<dbReference type="PANTHER" id="PTHR47893:SF1">
    <property type="entry name" value="REGULATORY PROTEIN PCHR"/>
    <property type="match status" value="1"/>
</dbReference>
<reference evidence="5" key="1">
    <citation type="submission" date="2009-01" db="EMBL/GenBank/DDBJ databases">
        <title>Complete sequence of chromosome Cyanothece sp. PCC 7425.</title>
        <authorList>
            <consortium name="US DOE Joint Genome Institute"/>
            <person name="Lucas S."/>
            <person name="Copeland A."/>
            <person name="Lapidus A."/>
            <person name="Glavina del Rio T."/>
            <person name="Dalin E."/>
            <person name="Tice H."/>
            <person name="Bruce D."/>
            <person name="Goodwin L."/>
            <person name="Pitluck S."/>
            <person name="Sims D."/>
            <person name="Meineke L."/>
            <person name="Brettin T."/>
            <person name="Detter J.C."/>
            <person name="Han C."/>
            <person name="Larimer F."/>
            <person name="Land M."/>
            <person name="Hauser L."/>
            <person name="Kyrpides N."/>
            <person name="Ovchinnikova G."/>
            <person name="Liberton M."/>
            <person name="Stoeckel J."/>
            <person name="Banerjee A."/>
            <person name="Singh A."/>
            <person name="Page L."/>
            <person name="Sato H."/>
            <person name="Zhao L."/>
            <person name="Sherman L."/>
            <person name="Pakrasi H."/>
            <person name="Richardson P."/>
        </authorList>
    </citation>
    <scope>NUCLEOTIDE SEQUENCE</scope>
    <source>
        <strain evidence="5">PCC 7425</strain>
    </source>
</reference>
<name>B8HX82_CYAP4</name>
<dbReference type="InterPro" id="IPR018062">
    <property type="entry name" value="HTH_AraC-typ_CS"/>
</dbReference>
<dbReference type="PRINTS" id="PR00032">
    <property type="entry name" value="HTHARAC"/>
</dbReference>
<dbReference type="SMART" id="SM00342">
    <property type="entry name" value="HTH_ARAC"/>
    <property type="match status" value="1"/>
</dbReference>
<dbReference type="AlphaFoldDB" id="B8HX82"/>
<evidence type="ECO:0000259" key="4">
    <source>
        <dbReference type="PROSITE" id="PS01124"/>
    </source>
</evidence>
<dbReference type="SUPFAM" id="SSF46689">
    <property type="entry name" value="Homeodomain-like"/>
    <property type="match status" value="2"/>
</dbReference>
<organism evidence="5">
    <name type="scientific">Cyanothece sp. (strain PCC 7425 / ATCC 29141)</name>
    <dbReference type="NCBI Taxonomy" id="395961"/>
    <lineage>
        <taxon>Bacteria</taxon>
        <taxon>Bacillati</taxon>
        <taxon>Cyanobacteriota</taxon>
        <taxon>Cyanophyceae</taxon>
        <taxon>Gomontiellales</taxon>
        <taxon>Cyanothecaceae</taxon>
        <taxon>Cyanothece</taxon>
    </lineage>
</organism>
<dbReference type="InterPro" id="IPR009057">
    <property type="entry name" value="Homeodomain-like_sf"/>
</dbReference>
<gene>
    <name evidence="5" type="ordered locus">Cyan7425_2415</name>
</gene>
<dbReference type="GO" id="GO:0043565">
    <property type="term" value="F:sequence-specific DNA binding"/>
    <property type="evidence" value="ECO:0007669"/>
    <property type="project" value="InterPro"/>
</dbReference>
<proteinExistence type="predicted"/>
<feature type="domain" description="HTH araC/xylS-type" evidence="4">
    <location>
        <begin position="249"/>
        <end position="347"/>
    </location>
</feature>
<dbReference type="EMBL" id="CP001344">
    <property type="protein sequence ID" value="ACL44773.1"/>
    <property type="molecule type" value="Genomic_DNA"/>
</dbReference>
<dbReference type="Pfam" id="PF12833">
    <property type="entry name" value="HTH_18"/>
    <property type="match status" value="1"/>
</dbReference>
<evidence type="ECO:0000256" key="3">
    <source>
        <dbReference type="ARBA" id="ARBA00023163"/>
    </source>
</evidence>
<evidence type="ECO:0000256" key="1">
    <source>
        <dbReference type="ARBA" id="ARBA00023015"/>
    </source>
</evidence>